<organism evidence="1 2">
    <name type="scientific">Rhodococcus koreensis</name>
    <dbReference type="NCBI Taxonomy" id="99653"/>
    <lineage>
        <taxon>Bacteria</taxon>
        <taxon>Bacillati</taxon>
        <taxon>Actinomycetota</taxon>
        <taxon>Actinomycetes</taxon>
        <taxon>Mycobacteriales</taxon>
        <taxon>Nocardiaceae</taxon>
        <taxon>Rhodococcus</taxon>
    </lineage>
</organism>
<evidence type="ECO:0000313" key="2">
    <source>
        <dbReference type="Proteomes" id="UP000183561"/>
    </source>
</evidence>
<protein>
    <submittedName>
        <fullName evidence="1">Uncharacterized protein</fullName>
    </submittedName>
</protein>
<dbReference type="Proteomes" id="UP000183561">
    <property type="component" value="Unassembled WGS sequence"/>
</dbReference>
<dbReference type="EMBL" id="FNSV01000005">
    <property type="protein sequence ID" value="SEB70589.1"/>
    <property type="molecule type" value="Genomic_DNA"/>
</dbReference>
<keyword evidence="2" id="KW-1185">Reference proteome</keyword>
<reference evidence="2" key="1">
    <citation type="submission" date="2016-10" db="EMBL/GenBank/DDBJ databases">
        <authorList>
            <person name="Varghese N."/>
            <person name="Submissions S."/>
        </authorList>
    </citation>
    <scope>NUCLEOTIDE SEQUENCE [LARGE SCALE GENOMIC DNA]</scope>
    <source>
        <strain evidence="2">DSM 44498</strain>
    </source>
</reference>
<accession>A0A1H4LIL7</accession>
<name>A0A1H4LIL7_9NOCA</name>
<gene>
    <name evidence="1" type="ORF">SAMN04490239_1309</name>
</gene>
<proteinExistence type="predicted"/>
<sequence length="81" mass="8520">MSGGPVARVEEVSGRERVVMFDLDGGVADLSAFAHLLTVGDSGRSHRQAWQQFFAHLGQAAVVEPGRDVVEAVAGLGFVVV</sequence>
<dbReference type="AlphaFoldDB" id="A0A1H4LIL7"/>
<evidence type="ECO:0000313" key="1">
    <source>
        <dbReference type="EMBL" id="SEB70589.1"/>
    </source>
</evidence>